<dbReference type="EMBL" id="JAHLFM010000024">
    <property type="protein sequence ID" value="MBU3830835.1"/>
    <property type="molecule type" value="Genomic_DNA"/>
</dbReference>
<feature type="active site" description="Proton acceptor" evidence="1">
    <location>
        <position position="101"/>
    </location>
</feature>
<evidence type="ECO:0000256" key="1">
    <source>
        <dbReference type="PIRSR" id="PIRSR000705-1"/>
    </source>
</evidence>
<accession>A0A9E2KWM6</accession>
<comment type="caution">
    <text evidence="4">The sequence shown here is derived from an EMBL/GenBank/DDBJ whole genome shotgun (WGS) entry which is preliminary data.</text>
</comment>
<keyword evidence="4" id="KW-0808">Transferase</keyword>
<dbReference type="AlphaFoldDB" id="A0A9E2KWM6"/>
<dbReference type="InterPro" id="IPR027417">
    <property type="entry name" value="P-loop_NTPase"/>
</dbReference>
<protein>
    <submittedName>
        <fullName evidence="4">Deoxynucleoside kinase</fullName>
    </submittedName>
</protein>
<feature type="binding site" evidence="2">
    <location>
        <begin position="23"/>
        <end position="31"/>
    </location>
    <ligand>
        <name>ATP</name>
        <dbReference type="ChEBI" id="CHEBI:30616"/>
    </ligand>
</feature>
<dbReference type="GO" id="GO:0019136">
    <property type="term" value="F:deoxynucleoside kinase activity"/>
    <property type="evidence" value="ECO:0007669"/>
    <property type="project" value="InterPro"/>
</dbReference>
<dbReference type="Proteomes" id="UP000824247">
    <property type="component" value="Unassembled WGS sequence"/>
</dbReference>
<dbReference type="InterPro" id="IPR002624">
    <property type="entry name" value="DCK/DGK"/>
</dbReference>
<evidence type="ECO:0000259" key="3">
    <source>
        <dbReference type="Pfam" id="PF01712"/>
    </source>
</evidence>
<dbReference type="InterPro" id="IPR050566">
    <property type="entry name" value="Deoxyribonucleoside_kinase"/>
</dbReference>
<proteinExistence type="predicted"/>
<evidence type="ECO:0000313" key="4">
    <source>
        <dbReference type="EMBL" id="MBU3830835.1"/>
    </source>
</evidence>
<gene>
    <name evidence="4" type="ORF">H9897_01645</name>
</gene>
<name>A0A9E2KWM6_9BACT</name>
<keyword evidence="2" id="KW-0067">ATP-binding</keyword>
<reference evidence="4" key="2">
    <citation type="submission" date="2021-04" db="EMBL/GenBank/DDBJ databases">
        <authorList>
            <person name="Gilroy R."/>
        </authorList>
    </citation>
    <scope>NUCLEOTIDE SEQUENCE</scope>
    <source>
        <strain evidence="4">A5-1222</strain>
    </source>
</reference>
<dbReference type="GO" id="GO:0005737">
    <property type="term" value="C:cytoplasm"/>
    <property type="evidence" value="ECO:0007669"/>
    <property type="project" value="TreeGrafter"/>
</dbReference>
<evidence type="ECO:0000313" key="5">
    <source>
        <dbReference type="Proteomes" id="UP000824247"/>
    </source>
</evidence>
<reference evidence="4" key="1">
    <citation type="journal article" date="2021" name="PeerJ">
        <title>Extensive microbial diversity within the chicken gut microbiome revealed by metagenomics and culture.</title>
        <authorList>
            <person name="Gilroy R."/>
            <person name="Ravi A."/>
            <person name="Getino M."/>
            <person name="Pursley I."/>
            <person name="Horton D.L."/>
            <person name="Alikhan N.F."/>
            <person name="Baker D."/>
            <person name="Gharbi K."/>
            <person name="Hall N."/>
            <person name="Watson M."/>
            <person name="Adriaenssens E.M."/>
            <person name="Foster-Nyarko E."/>
            <person name="Jarju S."/>
            <person name="Secka A."/>
            <person name="Antonio M."/>
            <person name="Oren A."/>
            <person name="Chaudhuri R.R."/>
            <person name="La Ragione R."/>
            <person name="Hildebrand F."/>
            <person name="Pallen M.J."/>
        </authorList>
    </citation>
    <scope>NUCLEOTIDE SEQUENCE</scope>
    <source>
        <strain evidence="4">A5-1222</strain>
    </source>
</reference>
<dbReference type="GO" id="GO:0005524">
    <property type="term" value="F:ATP binding"/>
    <property type="evidence" value="ECO:0007669"/>
    <property type="project" value="UniProtKB-KW"/>
</dbReference>
<feature type="binding site" evidence="2">
    <location>
        <begin position="158"/>
        <end position="162"/>
    </location>
    <ligand>
        <name>ATP</name>
        <dbReference type="ChEBI" id="CHEBI:30616"/>
    </ligand>
</feature>
<dbReference type="InterPro" id="IPR031314">
    <property type="entry name" value="DNK_dom"/>
</dbReference>
<dbReference type="PIRSF" id="PIRSF000705">
    <property type="entry name" value="DNK"/>
    <property type="match status" value="1"/>
</dbReference>
<organism evidence="4 5">
    <name type="scientific">Candidatus Ureaplasma intestinipullorum</name>
    <dbReference type="NCBI Taxonomy" id="2838770"/>
    <lineage>
        <taxon>Bacteria</taxon>
        <taxon>Bacillati</taxon>
        <taxon>Mycoplasmatota</taxon>
        <taxon>Mycoplasmoidales</taxon>
        <taxon>Mycoplasmoidaceae</taxon>
        <taxon>Ureaplasma</taxon>
    </lineage>
</organism>
<dbReference type="Pfam" id="PF01712">
    <property type="entry name" value="dNK"/>
    <property type="match status" value="1"/>
</dbReference>
<feature type="domain" description="Deoxynucleoside kinase" evidence="3">
    <location>
        <begin position="19"/>
        <end position="212"/>
    </location>
</feature>
<keyword evidence="2" id="KW-0547">Nucleotide-binding</keyword>
<evidence type="ECO:0000256" key="2">
    <source>
        <dbReference type="PIRSR" id="PIRSR000705-3"/>
    </source>
</evidence>
<keyword evidence="4" id="KW-0418">Kinase</keyword>
<dbReference type="SUPFAM" id="SSF52540">
    <property type="entry name" value="P-loop containing nucleoside triphosphate hydrolases"/>
    <property type="match status" value="1"/>
</dbReference>
<dbReference type="Gene3D" id="3.40.50.300">
    <property type="entry name" value="P-loop containing nucleotide triphosphate hydrolases"/>
    <property type="match status" value="1"/>
</dbReference>
<dbReference type="PANTHER" id="PTHR10513:SF35">
    <property type="entry name" value="DEOXYADENOSINE KINASE"/>
    <property type="match status" value="1"/>
</dbReference>
<sequence length="225" mass="26843">MENNKYIPQNKPLKLANNIVVGGMIALGKTTLSKHLNEIIKPSKVVFELHEDDKLMSYLLEKMYERNNDKLYGSLFQHYFILNRFENYKKNANNESLTIFDRSIFEDWLFAKENINNPSVFNFYNNLWEGICNEINYIIGIPKLYVILDANWDTFQERLFKRNRKVETDNFEKNKDYFKHLHLIYKQFLVDVCCKYGIDYIVVDANLSTEEQGKIILNELKKYGY</sequence>
<dbReference type="PANTHER" id="PTHR10513">
    <property type="entry name" value="DEOXYNUCLEOSIDE KINASE"/>
    <property type="match status" value="1"/>
</dbReference>